<evidence type="ECO:0000313" key="5">
    <source>
        <dbReference type="Proteomes" id="UP000053257"/>
    </source>
</evidence>
<protein>
    <recommendedName>
        <fullName evidence="3">AMP-dependent synthetase/ligase domain-containing protein</fullName>
    </recommendedName>
</protein>
<dbReference type="Gene3D" id="3.40.50.12780">
    <property type="entry name" value="N-terminal domain of ligase-like"/>
    <property type="match status" value="1"/>
</dbReference>
<proteinExistence type="inferred from homology"/>
<dbReference type="STRING" id="745531.A0A0C3PIC8"/>
<keyword evidence="5" id="KW-1185">Reference proteome</keyword>
<reference evidence="4 5" key="1">
    <citation type="journal article" date="2014" name="PLoS Genet.">
        <title>Analysis of the Phlebiopsis gigantea genome, transcriptome and secretome provides insight into its pioneer colonization strategies of wood.</title>
        <authorList>
            <person name="Hori C."/>
            <person name="Ishida T."/>
            <person name="Igarashi K."/>
            <person name="Samejima M."/>
            <person name="Suzuki H."/>
            <person name="Master E."/>
            <person name="Ferreira P."/>
            <person name="Ruiz-Duenas F.J."/>
            <person name="Held B."/>
            <person name="Canessa P."/>
            <person name="Larrondo L.F."/>
            <person name="Schmoll M."/>
            <person name="Druzhinina I.S."/>
            <person name="Kubicek C.P."/>
            <person name="Gaskell J.A."/>
            <person name="Kersten P."/>
            <person name="St John F."/>
            <person name="Glasner J."/>
            <person name="Sabat G."/>
            <person name="Splinter BonDurant S."/>
            <person name="Syed K."/>
            <person name="Yadav J."/>
            <person name="Mgbeahuruike A.C."/>
            <person name="Kovalchuk A."/>
            <person name="Asiegbu F.O."/>
            <person name="Lackner G."/>
            <person name="Hoffmeister D."/>
            <person name="Rencoret J."/>
            <person name="Gutierrez A."/>
            <person name="Sun H."/>
            <person name="Lindquist E."/>
            <person name="Barry K."/>
            <person name="Riley R."/>
            <person name="Grigoriev I.V."/>
            <person name="Henrissat B."/>
            <person name="Kues U."/>
            <person name="Berka R.M."/>
            <person name="Martinez A.T."/>
            <person name="Covert S.F."/>
            <person name="Blanchette R.A."/>
            <person name="Cullen D."/>
        </authorList>
    </citation>
    <scope>NUCLEOTIDE SEQUENCE [LARGE SCALE GENOMIC DNA]</scope>
    <source>
        <strain evidence="4 5">11061_1 CR5-6</strain>
    </source>
</reference>
<accession>A0A0C3PIC8</accession>
<comment type="similarity">
    <text evidence="1">Belongs to the ATP-dependent AMP-binding enzyme family.</text>
</comment>
<feature type="domain" description="AMP-dependent synthetase/ligase" evidence="3">
    <location>
        <begin position="36"/>
        <end position="332"/>
    </location>
</feature>
<gene>
    <name evidence="4" type="ORF">PHLGIDRAFT_517417</name>
</gene>
<dbReference type="Pfam" id="PF23562">
    <property type="entry name" value="AMP-binding_C_3"/>
    <property type="match status" value="1"/>
</dbReference>
<dbReference type="PANTHER" id="PTHR43201">
    <property type="entry name" value="ACYL-COA SYNTHETASE"/>
    <property type="match status" value="1"/>
</dbReference>
<evidence type="ECO:0000256" key="1">
    <source>
        <dbReference type="ARBA" id="ARBA00006432"/>
    </source>
</evidence>
<dbReference type="EMBL" id="KN840534">
    <property type="protein sequence ID" value="KIP05753.1"/>
    <property type="molecule type" value="Genomic_DNA"/>
</dbReference>
<dbReference type="AlphaFoldDB" id="A0A0C3PIC8"/>
<organism evidence="4 5">
    <name type="scientific">Phlebiopsis gigantea (strain 11061_1 CR5-6)</name>
    <name type="common">White-rot fungus</name>
    <name type="synonym">Peniophora gigantea</name>
    <dbReference type="NCBI Taxonomy" id="745531"/>
    <lineage>
        <taxon>Eukaryota</taxon>
        <taxon>Fungi</taxon>
        <taxon>Dikarya</taxon>
        <taxon>Basidiomycota</taxon>
        <taxon>Agaricomycotina</taxon>
        <taxon>Agaricomycetes</taxon>
        <taxon>Polyporales</taxon>
        <taxon>Phanerochaetaceae</taxon>
        <taxon>Phlebiopsis</taxon>
    </lineage>
</organism>
<dbReference type="Proteomes" id="UP000053257">
    <property type="component" value="Unassembled WGS sequence"/>
</dbReference>
<dbReference type="HOGENOM" id="CLU_037349_1_0_1"/>
<feature type="region of interest" description="Disordered" evidence="2">
    <location>
        <begin position="336"/>
        <end position="371"/>
    </location>
</feature>
<dbReference type="PANTHER" id="PTHR43201:SF8">
    <property type="entry name" value="ACYL-COA SYNTHETASE FAMILY MEMBER 3"/>
    <property type="match status" value="1"/>
</dbReference>
<dbReference type="OrthoDB" id="429813at2759"/>
<dbReference type="InterPro" id="IPR042099">
    <property type="entry name" value="ANL_N_sf"/>
</dbReference>
<sequence>MSLRTHLDVLVDSSVEYSERAVFQLSIPTAQSPEAQEWRPVTYAQFKSDVEIYAKFWSRQLAACGLPGRSVVGLWYVHGMTYRDVLHIYGVSRANYVPQLFSLRLPNPDVVYELLHRARAVYLIFDESFEAIVSDSPVPRHAALEVKREDVEGETLQPLGDVRLGPDSCVMIFHTSGSTSGSPKLVPCSLRWVNSMVTKSRKIAVPSKPTRQDVTVWQGSICHIAQTFLLIGSLQHGSCTIQPSVIAFSSDELIAMITKQSLNRLNQFPTFLATHLRNSRTNSMLLDLLKGLDEVLFSGLPLGREEEEWARKNGIVVRNLFGSTEVGAMLLSTGGDGPQSGLLRPIDGTSYQFSPPASGPSSSPQPPSTVAHANANTTLLELVIRSDSEDCPDPSLRHADGHFHTGDLFLAVPPAGFVFRGRDDDWIKSANALRCDTKAIEDNVRATCGDLVAECIVVGNGRPSPALFVVPKVPGADEKLKRDIVRRTRGFHARRYLHERISAAKFIVVVSNEELPRTASKGNVRRKAVEEKFKDLLDRIYGAPPS</sequence>
<evidence type="ECO:0000313" key="4">
    <source>
        <dbReference type="EMBL" id="KIP05753.1"/>
    </source>
</evidence>
<dbReference type="GO" id="GO:0006631">
    <property type="term" value="P:fatty acid metabolic process"/>
    <property type="evidence" value="ECO:0007669"/>
    <property type="project" value="TreeGrafter"/>
</dbReference>
<name>A0A0C3PIC8_PHLG1</name>
<evidence type="ECO:0000256" key="2">
    <source>
        <dbReference type="SAM" id="MobiDB-lite"/>
    </source>
</evidence>
<dbReference type="InterPro" id="IPR000873">
    <property type="entry name" value="AMP-dep_synth/lig_dom"/>
</dbReference>
<evidence type="ECO:0000259" key="3">
    <source>
        <dbReference type="Pfam" id="PF00501"/>
    </source>
</evidence>
<dbReference type="GO" id="GO:0031956">
    <property type="term" value="F:medium-chain fatty acid-CoA ligase activity"/>
    <property type="evidence" value="ECO:0007669"/>
    <property type="project" value="TreeGrafter"/>
</dbReference>
<dbReference type="SUPFAM" id="SSF56801">
    <property type="entry name" value="Acetyl-CoA synthetase-like"/>
    <property type="match status" value="1"/>
</dbReference>
<dbReference type="Pfam" id="PF00501">
    <property type="entry name" value="AMP-binding"/>
    <property type="match status" value="1"/>
</dbReference>